<dbReference type="SUPFAM" id="SSF50129">
    <property type="entry name" value="GroES-like"/>
    <property type="match status" value="1"/>
</dbReference>
<organism evidence="3 4">
    <name type="scientific">Rheinheimera maricola</name>
    <dbReference type="NCBI Taxonomy" id="2793282"/>
    <lineage>
        <taxon>Bacteria</taxon>
        <taxon>Pseudomonadati</taxon>
        <taxon>Pseudomonadota</taxon>
        <taxon>Gammaproteobacteria</taxon>
        <taxon>Chromatiales</taxon>
        <taxon>Chromatiaceae</taxon>
        <taxon>Rheinheimera</taxon>
    </lineage>
</organism>
<sequence length="353" mass="39005">MQQFHPSNTRGMIEMRCYQLKQWFYVKRPKGIVDREHYELRESDFSPQLSKNEVLIKSEYISVDPYMRIQQAATHSWEPPHPLNTVQGAAVVAKVLESNNSNFQPGDWVTGYTGWQTHAIVHGNEIQTLDPEQADVKTALGILGMPGRTAWFGLMEAGKPKPGETVLVSGAAGAVGSLVTQFAIKAGCRVVAIAGSEEKCEWLKTLGVVEALNYKAFSSAPQLQTKLLELGGIDVYFDNVGGMVSDAALTSLNLRARVVVCGQISQYNGGLDTPEMSPRFLHQLLYKRASVHGILARDFTHRMAEMIEHVAPWVKAGEIQFRTTEVNGFEYLPDTLAGLFEGQNIGKAIVRVV</sequence>
<evidence type="ECO:0000259" key="2">
    <source>
        <dbReference type="SMART" id="SM00829"/>
    </source>
</evidence>
<dbReference type="InterPro" id="IPR013149">
    <property type="entry name" value="ADH-like_C"/>
</dbReference>
<proteinExistence type="predicted"/>
<dbReference type="CDD" id="cd05288">
    <property type="entry name" value="PGDH"/>
    <property type="match status" value="1"/>
</dbReference>
<dbReference type="SMART" id="SM00829">
    <property type="entry name" value="PKS_ER"/>
    <property type="match status" value="1"/>
</dbReference>
<dbReference type="InterPro" id="IPR020843">
    <property type="entry name" value="ER"/>
</dbReference>
<protein>
    <submittedName>
        <fullName evidence="3">NADP-dependent oxidoreductase</fullName>
    </submittedName>
</protein>
<keyword evidence="4" id="KW-1185">Reference proteome</keyword>
<name>A0ABS7X7M4_9GAMM</name>
<dbReference type="InterPro" id="IPR036291">
    <property type="entry name" value="NAD(P)-bd_dom_sf"/>
</dbReference>
<dbReference type="Pfam" id="PF16884">
    <property type="entry name" value="ADH_N_2"/>
    <property type="match status" value="1"/>
</dbReference>
<keyword evidence="1" id="KW-0560">Oxidoreductase</keyword>
<comment type="caution">
    <text evidence="3">The sequence shown here is derived from an EMBL/GenBank/DDBJ whole genome shotgun (WGS) entry which is preliminary data.</text>
</comment>
<dbReference type="SUPFAM" id="SSF51735">
    <property type="entry name" value="NAD(P)-binding Rossmann-fold domains"/>
    <property type="match status" value="1"/>
</dbReference>
<evidence type="ECO:0000313" key="3">
    <source>
        <dbReference type="EMBL" id="MBZ9610607.1"/>
    </source>
</evidence>
<gene>
    <name evidence="3" type="ORF">I4W93_003240</name>
</gene>
<dbReference type="PANTHER" id="PTHR43205:SF7">
    <property type="entry name" value="PROSTAGLANDIN REDUCTASE 1"/>
    <property type="match status" value="1"/>
</dbReference>
<dbReference type="Pfam" id="PF00107">
    <property type="entry name" value="ADH_zinc_N"/>
    <property type="match status" value="1"/>
</dbReference>
<dbReference type="InterPro" id="IPR041694">
    <property type="entry name" value="ADH_N_2"/>
</dbReference>
<dbReference type="PANTHER" id="PTHR43205">
    <property type="entry name" value="PROSTAGLANDIN REDUCTASE"/>
    <property type="match status" value="1"/>
</dbReference>
<dbReference type="InterPro" id="IPR045010">
    <property type="entry name" value="MDR_fam"/>
</dbReference>
<reference evidence="3 4" key="2">
    <citation type="submission" date="2021-08" db="EMBL/GenBank/DDBJ databases">
        <title>Rheinheimera aquimaris sp. nov., isolated from seawater of the East Sea in Korea.</title>
        <authorList>
            <person name="Kim K.H."/>
            <person name="Wenting R."/>
            <person name="Kim K.R."/>
            <person name="Jeon C.O."/>
        </authorList>
    </citation>
    <scope>NUCLEOTIDE SEQUENCE [LARGE SCALE GENOMIC DNA]</scope>
    <source>
        <strain evidence="3 4">MA-13</strain>
    </source>
</reference>
<reference evidence="3 4" key="1">
    <citation type="submission" date="2020-12" db="EMBL/GenBank/DDBJ databases">
        <authorList>
            <person name="Ruan W."/>
            <person name="Khan S.A."/>
            <person name="Jeon C.O."/>
        </authorList>
    </citation>
    <scope>NUCLEOTIDE SEQUENCE [LARGE SCALE GENOMIC DNA]</scope>
    <source>
        <strain evidence="3 4">MA-13</strain>
    </source>
</reference>
<evidence type="ECO:0000313" key="4">
    <source>
        <dbReference type="Proteomes" id="UP000663814"/>
    </source>
</evidence>
<dbReference type="Gene3D" id="3.40.50.720">
    <property type="entry name" value="NAD(P)-binding Rossmann-like Domain"/>
    <property type="match status" value="1"/>
</dbReference>
<dbReference type="Proteomes" id="UP000663814">
    <property type="component" value="Unassembled WGS sequence"/>
</dbReference>
<dbReference type="RefSeq" id="WP_205309867.1">
    <property type="nucleotide sequence ID" value="NZ_JAERPS020000001.1"/>
</dbReference>
<feature type="domain" description="Enoyl reductase (ER)" evidence="2">
    <location>
        <begin position="31"/>
        <end position="350"/>
    </location>
</feature>
<dbReference type="Gene3D" id="3.90.180.10">
    <property type="entry name" value="Medium-chain alcohol dehydrogenases, catalytic domain"/>
    <property type="match status" value="1"/>
</dbReference>
<accession>A0ABS7X7M4</accession>
<evidence type="ECO:0000256" key="1">
    <source>
        <dbReference type="ARBA" id="ARBA00023002"/>
    </source>
</evidence>
<dbReference type="InterPro" id="IPR011032">
    <property type="entry name" value="GroES-like_sf"/>
</dbReference>
<dbReference type="EMBL" id="JAERPS020000001">
    <property type="protein sequence ID" value="MBZ9610607.1"/>
    <property type="molecule type" value="Genomic_DNA"/>
</dbReference>